<evidence type="ECO:0008006" key="3">
    <source>
        <dbReference type="Google" id="ProtNLM"/>
    </source>
</evidence>
<dbReference type="Proteomes" id="UP000809829">
    <property type="component" value="Unassembled WGS sequence"/>
</dbReference>
<dbReference type="EMBL" id="JAFBFC010000005">
    <property type="protein sequence ID" value="MBM7704016.1"/>
    <property type="molecule type" value="Genomic_DNA"/>
</dbReference>
<comment type="caution">
    <text evidence="1">The sequence shown here is derived from an EMBL/GenBank/DDBJ whole genome shotgun (WGS) entry which is preliminary data.</text>
</comment>
<accession>A0ABS2QX26</accession>
<evidence type="ECO:0000313" key="1">
    <source>
        <dbReference type="EMBL" id="MBM7704016.1"/>
    </source>
</evidence>
<proteinExistence type="predicted"/>
<dbReference type="Pfam" id="PF14183">
    <property type="entry name" value="YwpF"/>
    <property type="match status" value="1"/>
</dbReference>
<gene>
    <name evidence="1" type="ORF">JOC83_002866</name>
</gene>
<reference evidence="1 2" key="1">
    <citation type="submission" date="2021-01" db="EMBL/GenBank/DDBJ databases">
        <title>Genomic Encyclopedia of Type Strains, Phase IV (KMG-IV): sequencing the most valuable type-strain genomes for metagenomic binning, comparative biology and taxonomic classification.</title>
        <authorList>
            <person name="Goeker M."/>
        </authorList>
    </citation>
    <scope>NUCLEOTIDE SEQUENCE [LARGE SCALE GENOMIC DNA]</scope>
    <source>
        <strain evidence="1 2">DSM 104297</strain>
    </source>
</reference>
<protein>
    <recommendedName>
        <fullName evidence="3">YwpF-like protein</fullName>
    </recommendedName>
</protein>
<dbReference type="RefSeq" id="WP_205188035.1">
    <property type="nucleotide sequence ID" value="NZ_JAFBFC010000005.1"/>
</dbReference>
<dbReference type="InterPro" id="IPR025573">
    <property type="entry name" value="YwpF"/>
</dbReference>
<sequence>MKTFKLVALQFSDERVKSQQLSLLDGLIINKEDGENHWVLEALLDKEHRDVFHQLLLTKERFNMYATISKKSNDPATFSAIVTHITTIGERISVLMDGLLIERRTNRSEMVLSDLIEKGLNGTQLLHEFKLQLQEKKMNRSSVK</sequence>
<evidence type="ECO:0000313" key="2">
    <source>
        <dbReference type="Proteomes" id="UP000809829"/>
    </source>
</evidence>
<name>A0ABS2QX26_9BACI</name>
<organism evidence="1 2">
    <name type="scientific">Priestia iocasae</name>
    <dbReference type="NCBI Taxonomy" id="2291674"/>
    <lineage>
        <taxon>Bacteria</taxon>
        <taxon>Bacillati</taxon>
        <taxon>Bacillota</taxon>
        <taxon>Bacilli</taxon>
        <taxon>Bacillales</taxon>
        <taxon>Bacillaceae</taxon>
        <taxon>Priestia</taxon>
    </lineage>
</organism>
<keyword evidence="2" id="KW-1185">Reference proteome</keyword>